<keyword evidence="2" id="KW-1185">Reference proteome</keyword>
<reference evidence="1 2" key="2">
    <citation type="submission" date="2018-11" db="EMBL/GenBank/DDBJ databases">
        <authorList>
            <consortium name="Pathogen Informatics"/>
        </authorList>
    </citation>
    <scope>NUCLEOTIDE SEQUENCE [LARGE SCALE GENOMIC DNA]</scope>
</reference>
<evidence type="ECO:0000313" key="2">
    <source>
        <dbReference type="Proteomes" id="UP000278627"/>
    </source>
</evidence>
<dbReference type="Proteomes" id="UP000278627">
    <property type="component" value="Unassembled WGS sequence"/>
</dbReference>
<dbReference type="EMBL" id="UZAD01000069">
    <property type="protein sequence ID" value="VDN82258.1"/>
    <property type="molecule type" value="Genomic_DNA"/>
</dbReference>
<evidence type="ECO:0000313" key="3">
    <source>
        <dbReference type="WBParaSite" id="BPAG_0000107101-mRNA-1"/>
    </source>
</evidence>
<reference evidence="3" key="1">
    <citation type="submission" date="2017-02" db="UniProtKB">
        <authorList>
            <consortium name="WormBaseParasite"/>
        </authorList>
    </citation>
    <scope>IDENTIFICATION</scope>
</reference>
<proteinExistence type="predicted"/>
<organism evidence="3">
    <name type="scientific">Brugia pahangi</name>
    <name type="common">Filarial nematode worm</name>
    <dbReference type="NCBI Taxonomy" id="6280"/>
    <lineage>
        <taxon>Eukaryota</taxon>
        <taxon>Metazoa</taxon>
        <taxon>Ecdysozoa</taxon>
        <taxon>Nematoda</taxon>
        <taxon>Chromadorea</taxon>
        <taxon>Rhabditida</taxon>
        <taxon>Spirurina</taxon>
        <taxon>Spiruromorpha</taxon>
        <taxon>Filarioidea</taxon>
        <taxon>Onchocercidae</taxon>
        <taxon>Brugia</taxon>
    </lineage>
</organism>
<name>A0A0N4SZ67_BRUPA</name>
<sequence>MEDIIILCINVLSLGMDVSLMKYNAHMMIARMRSFDAKSFQTYNLSSEVLEPEIYYFKTPITMEKGNINGSR</sequence>
<gene>
    <name evidence="1" type="ORF">BPAG_LOCUS1072</name>
</gene>
<evidence type="ECO:0000313" key="1">
    <source>
        <dbReference type="EMBL" id="VDN82258.1"/>
    </source>
</evidence>
<protein>
    <submittedName>
        <fullName evidence="3">Ovule protein</fullName>
    </submittedName>
</protein>
<accession>A0A0N4SZ67</accession>
<dbReference type="WBParaSite" id="BPAG_0000107101-mRNA-1">
    <property type="protein sequence ID" value="BPAG_0000107101-mRNA-1"/>
    <property type="gene ID" value="BPAG_0000107101"/>
</dbReference>
<dbReference type="AlphaFoldDB" id="A0A0N4SZ67"/>